<comment type="caution">
    <text evidence="2">The sequence shown here is derived from an EMBL/GenBank/DDBJ whole genome shotgun (WGS) entry which is preliminary data.</text>
</comment>
<gene>
    <name evidence="2" type="ORF">NDU88_008983</name>
</gene>
<name>A0AAV7RYG5_PLEWA</name>
<keyword evidence="3" id="KW-1185">Reference proteome</keyword>
<sequence length="150" mass="16006">MESAVKPAPPREAGAGLGPAWMTAVHAPGTLDSAEAVLRHCTRPGLPASLLGLREGRGGGEESSDRSRREGDSRKEKFSLEGAVGTGAAGELLRERGCSIRAGKVLRKQKQCCRTAVTEEVPTTDVEQERRCRNNRGAAETCLRGQKVLQ</sequence>
<accession>A0AAV7RYG5</accession>
<organism evidence="2 3">
    <name type="scientific">Pleurodeles waltl</name>
    <name type="common">Iberian ribbed newt</name>
    <dbReference type="NCBI Taxonomy" id="8319"/>
    <lineage>
        <taxon>Eukaryota</taxon>
        <taxon>Metazoa</taxon>
        <taxon>Chordata</taxon>
        <taxon>Craniata</taxon>
        <taxon>Vertebrata</taxon>
        <taxon>Euteleostomi</taxon>
        <taxon>Amphibia</taxon>
        <taxon>Batrachia</taxon>
        <taxon>Caudata</taxon>
        <taxon>Salamandroidea</taxon>
        <taxon>Salamandridae</taxon>
        <taxon>Pleurodelinae</taxon>
        <taxon>Pleurodeles</taxon>
    </lineage>
</organism>
<evidence type="ECO:0000313" key="2">
    <source>
        <dbReference type="EMBL" id="KAJ1156259.1"/>
    </source>
</evidence>
<dbReference type="Proteomes" id="UP001066276">
    <property type="component" value="Chromosome 5"/>
</dbReference>
<feature type="region of interest" description="Disordered" evidence="1">
    <location>
        <begin position="46"/>
        <end position="82"/>
    </location>
</feature>
<evidence type="ECO:0000256" key="1">
    <source>
        <dbReference type="SAM" id="MobiDB-lite"/>
    </source>
</evidence>
<protein>
    <submittedName>
        <fullName evidence="2">Uncharacterized protein</fullName>
    </submittedName>
</protein>
<reference evidence="2" key="1">
    <citation type="journal article" date="2022" name="bioRxiv">
        <title>Sequencing and chromosome-scale assembly of the giantPleurodeles waltlgenome.</title>
        <authorList>
            <person name="Brown T."/>
            <person name="Elewa A."/>
            <person name="Iarovenko S."/>
            <person name="Subramanian E."/>
            <person name="Araus A.J."/>
            <person name="Petzold A."/>
            <person name="Susuki M."/>
            <person name="Suzuki K.-i.T."/>
            <person name="Hayashi T."/>
            <person name="Toyoda A."/>
            <person name="Oliveira C."/>
            <person name="Osipova E."/>
            <person name="Leigh N.D."/>
            <person name="Simon A."/>
            <person name="Yun M.H."/>
        </authorList>
    </citation>
    <scope>NUCLEOTIDE SEQUENCE</scope>
    <source>
        <strain evidence="2">20211129_DDA</strain>
        <tissue evidence="2">Liver</tissue>
    </source>
</reference>
<evidence type="ECO:0000313" key="3">
    <source>
        <dbReference type="Proteomes" id="UP001066276"/>
    </source>
</evidence>
<feature type="compositionally biased region" description="Basic and acidic residues" evidence="1">
    <location>
        <begin position="54"/>
        <end position="79"/>
    </location>
</feature>
<proteinExistence type="predicted"/>
<dbReference type="AlphaFoldDB" id="A0AAV7RYG5"/>
<dbReference type="EMBL" id="JANPWB010000009">
    <property type="protein sequence ID" value="KAJ1156259.1"/>
    <property type="molecule type" value="Genomic_DNA"/>
</dbReference>